<dbReference type="GO" id="GO:0008478">
    <property type="term" value="F:pyridoxal kinase activity"/>
    <property type="evidence" value="ECO:0007669"/>
    <property type="project" value="UniProtKB-EC"/>
</dbReference>
<dbReference type="Pfam" id="PF08543">
    <property type="entry name" value="Phos_pyr_kin"/>
    <property type="match status" value="1"/>
</dbReference>
<sequence>MSTDLPEPKQAVIVISSHVVRGTVGNRAAVFALEALGFPVWAVPTVTLPWHPGHGPGTRIVAPPQEFASLLKNLEDSPWLGEVKGVLSGFLGDYRQAQAVASLVGAVKARNSQALYACDPVISDKNGLYVPQQLAEAMRDQLVPLADIVTPNRYELAWMAGRDLPDRVALAKAARALCAKTMLVTSAPSRAAGRIGNLLVEGTQEIFAEHDLIADPPNGVGDLTAALYLARLLGRFTSAGALRATTASVYELLQRASLRGSNELQIETDAHSLLHPSAEVALQHERHAC</sequence>
<gene>
    <name evidence="7" type="primary">pdxY</name>
    <name evidence="7" type="ORF">ACFPLB_15590</name>
</gene>
<keyword evidence="5" id="KW-0067">ATP-binding</keyword>
<evidence type="ECO:0000256" key="4">
    <source>
        <dbReference type="ARBA" id="ARBA00022777"/>
    </source>
</evidence>
<dbReference type="EC" id="2.7.1.35" evidence="1"/>
<dbReference type="Proteomes" id="UP001596016">
    <property type="component" value="Unassembled WGS sequence"/>
</dbReference>
<name>A0ABW0H0C8_9HYPH</name>
<evidence type="ECO:0000313" key="7">
    <source>
        <dbReference type="EMBL" id="MFC5387382.1"/>
    </source>
</evidence>
<keyword evidence="3" id="KW-0547">Nucleotide-binding</keyword>
<dbReference type="PANTHER" id="PTHR10534">
    <property type="entry name" value="PYRIDOXAL KINASE"/>
    <property type="match status" value="1"/>
</dbReference>
<evidence type="ECO:0000256" key="5">
    <source>
        <dbReference type="ARBA" id="ARBA00022840"/>
    </source>
</evidence>
<feature type="domain" description="Pyridoxamine kinase/Phosphomethylpyrimidine kinase" evidence="6">
    <location>
        <begin position="89"/>
        <end position="256"/>
    </location>
</feature>
<protein>
    <recommendedName>
        <fullName evidence="1">pyridoxal kinase</fullName>
        <ecNumber evidence="1">2.7.1.35</ecNumber>
    </recommendedName>
</protein>
<keyword evidence="4 7" id="KW-0418">Kinase</keyword>
<dbReference type="CDD" id="cd01173">
    <property type="entry name" value="pyridoxal_pyridoxamine_kinase"/>
    <property type="match status" value="1"/>
</dbReference>
<proteinExistence type="predicted"/>
<dbReference type="NCBIfam" id="NF004398">
    <property type="entry name" value="PRK05756.1"/>
    <property type="match status" value="1"/>
</dbReference>
<dbReference type="RefSeq" id="WP_378231306.1">
    <property type="nucleotide sequence ID" value="NZ_JBHSLL010000056.1"/>
</dbReference>
<evidence type="ECO:0000256" key="1">
    <source>
        <dbReference type="ARBA" id="ARBA00012104"/>
    </source>
</evidence>
<comment type="caution">
    <text evidence="7">The sequence shown here is derived from an EMBL/GenBank/DDBJ whole genome shotgun (WGS) entry which is preliminary data.</text>
</comment>
<dbReference type="EMBL" id="JBHSLL010000056">
    <property type="protein sequence ID" value="MFC5387382.1"/>
    <property type="molecule type" value="Genomic_DNA"/>
</dbReference>
<dbReference type="NCBIfam" id="TIGR00687">
    <property type="entry name" value="pyridox_kin"/>
    <property type="match status" value="1"/>
</dbReference>
<evidence type="ECO:0000259" key="6">
    <source>
        <dbReference type="Pfam" id="PF08543"/>
    </source>
</evidence>
<organism evidence="7 8">
    <name type="scientific">Aquamicrobium segne</name>
    <dbReference type="NCBI Taxonomy" id="469547"/>
    <lineage>
        <taxon>Bacteria</taxon>
        <taxon>Pseudomonadati</taxon>
        <taxon>Pseudomonadota</taxon>
        <taxon>Alphaproteobacteria</taxon>
        <taxon>Hyphomicrobiales</taxon>
        <taxon>Phyllobacteriaceae</taxon>
        <taxon>Aquamicrobium</taxon>
    </lineage>
</organism>
<evidence type="ECO:0000313" key="8">
    <source>
        <dbReference type="Proteomes" id="UP001596016"/>
    </source>
</evidence>
<dbReference type="InterPro" id="IPR004625">
    <property type="entry name" value="PyrdxlKinase"/>
</dbReference>
<accession>A0ABW0H0C8</accession>
<keyword evidence="8" id="KW-1185">Reference proteome</keyword>
<reference evidence="8" key="1">
    <citation type="journal article" date="2019" name="Int. J. Syst. Evol. Microbiol.">
        <title>The Global Catalogue of Microorganisms (GCM) 10K type strain sequencing project: providing services to taxonomists for standard genome sequencing and annotation.</title>
        <authorList>
            <consortium name="The Broad Institute Genomics Platform"/>
            <consortium name="The Broad Institute Genome Sequencing Center for Infectious Disease"/>
            <person name="Wu L."/>
            <person name="Ma J."/>
        </authorList>
    </citation>
    <scope>NUCLEOTIDE SEQUENCE [LARGE SCALE GENOMIC DNA]</scope>
    <source>
        <strain evidence="8">CGMCC 4.1415</strain>
    </source>
</reference>
<dbReference type="PANTHER" id="PTHR10534:SF2">
    <property type="entry name" value="PYRIDOXAL KINASE"/>
    <property type="match status" value="1"/>
</dbReference>
<dbReference type="InterPro" id="IPR029056">
    <property type="entry name" value="Ribokinase-like"/>
</dbReference>
<keyword evidence="2 7" id="KW-0808">Transferase</keyword>
<dbReference type="SUPFAM" id="SSF53613">
    <property type="entry name" value="Ribokinase-like"/>
    <property type="match status" value="1"/>
</dbReference>
<dbReference type="Gene3D" id="3.40.1190.20">
    <property type="match status" value="1"/>
</dbReference>
<evidence type="ECO:0000256" key="2">
    <source>
        <dbReference type="ARBA" id="ARBA00022679"/>
    </source>
</evidence>
<evidence type="ECO:0000256" key="3">
    <source>
        <dbReference type="ARBA" id="ARBA00022741"/>
    </source>
</evidence>
<dbReference type="InterPro" id="IPR013749">
    <property type="entry name" value="PM/HMP-P_kinase-1"/>
</dbReference>